<dbReference type="Pfam" id="PF01551">
    <property type="entry name" value="Peptidase_M23"/>
    <property type="match status" value="1"/>
</dbReference>
<evidence type="ECO:0000256" key="2">
    <source>
        <dbReference type="SAM" id="MobiDB-lite"/>
    </source>
</evidence>
<evidence type="ECO:0000256" key="1">
    <source>
        <dbReference type="ARBA" id="ARBA00038420"/>
    </source>
</evidence>
<comment type="similarity">
    <text evidence="1">Belongs to the E.coli NlpD/Haemophilus LppB family.</text>
</comment>
<feature type="region of interest" description="Disordered" evidence="2">
    <location>
        <begin position="145"/>
        <end position="171"/>
    </location>
</feature>
<gene>
    <name evidence="4" type="ORF">OHM77_13505</name>
</gene>
<dbReference type="PANTHER" id="PTHR21666:SF263">
    <property type="entry name" value="MUREIN HYDROLASE ACTIVATOR NLPD"/>
    <property type="match status" value="1"/>
</dbReference>
<dbReference type="InterPro" id="IPR050570">
    <property type="entry name" value="Cell_wall_metabolism_enzyme"/>
</dbReference>
<protein>
    <submittedName>
        <fullName evidence="4">Peptidoglycan DD-metalloendopeptidase family protein</fullName>
    </submittedName>
</protein>
<dbReference type="PROSITE" id="PS51782">
    <property type="entry name" value="LYSM"/>
    <property type="match status" value="1"/>
</dbReference>
<feature type="domain" description="LysM" evidence="3">
    <location>
        <begin position="39"/>
        <end position="83"/>
    </location>
</feature>
<dbReference type="InterPro" id="IPR016047">
    <property type="entry name" value="M23ase_b-sheet_dom"/>
</dbReference>
<dbReference type="GO" id="GO:0009279">
    <property type="term" value="C:cell outer membrane"/>
    <property type="evidence" value="ECO:0007669"/>
    <property type="project" value="TreeGrafter"/>
</dbReference>
<organism evidence="4">
    <name type="scientific">Candidatus Nitricoxidivorans perseverans</name>
    <dbReference type="NCBI Taxonomy" id="2975601"/>
    <lineage>
        <taxon>Bacteria</taxon>
        <taxon>Pseudomonadati</taxon>
        <taxon>Pseudomonadota</taxon>
        <taxon>Betaproteobacteria</taxon>
        <taxon>Nitrosomonadales</taxon>
        <taxon>Sterolibacteriaceae</taxon>
        <taxon>Candidatus Nitricoxidivorans</taxon>
    </lineage>
</organism>
<dbReference type="PANTHER" id="PTHR21666">
    <property type="entry name" value="PEPTIDASE-RELATED"/>
    <property type="match status" value="1"/>
</dbReference>
<dbReference type="InterPro" id="IPR018392">
    <property type="entry name" value="LysM"/>
</dbReference>
<dbReference type="SMART" id="SM00257">
    <property type="entry name" value="LysM"/>
    <property type="match status" value="1"/>
</dbReference>
<dbReference type="AlphaFoldDB" id="A0AA49IY43"/>
<dbReference type="Pfam" id="PF01476">
    <property type="entry name" value="LysM"/>
    <property type="match status" value="1"/>
</dbReference>
<dbReference type="Gene3D" id="2.70.70.10">
    <property type="entry name" value="Glucose Permease (Domain IIA)"/>
    <property type="match status" value="1"/>
</dbReference>
<dbReference type="GO" id="GO:0032153">
    <property type="term" value="C:cell division site"/>
    <property type="evidence" value="ECO:0007669"/>
    <property type="project" value="TreeGrafter"/>
</dbReference>
<dbReference type="InterPro" id="IPR011055">
    <property type="entry name" value="Dup_hybrid_motif"/>
</dbReference>
<accession>A0AA49IY43</accession>
<dbReference type="CDD" id="cd12797">
    <property type="entry name" value="M23_peptidase"/>
    <property type="match status" value="1"/>
</dbReference>
<evidence type="ECO:0000259" key="3">
    <source>
        <dbReference type="PROSITE" id="PS51782"/>
    </source>
</evidence>
<dbReference type="EMBL" id="CP107246">
    <property type="protein sequence ID" value="WIM05668.1"/>
    <property type="molecule type" value="Genomic_DNA"/>
</dbReference>
<evidence type="ECO:0000313" key="4">
    <source>
        <dbReference type="EMBL" id="WIM05668.1"/>
    </source>
</evidence>
<dbReference type="CDD" id="cd00118">
    <property type="entry name" value="LysM"/>
    <property type="match status" value="1"/>
</dbReference>
<dbReference type="Gene3D" id="3.10.350.10">
    <property type="entry name" value="LysM domain"/>
    <property type="match status" value="1"/>
</dbReference>
<proteinExistence type="inferred from homology"/>
<dbReference type="InterPro" id="IPR036779">
    <property type="entry name" value="LysM_dom_sf"/>
</dbReference>
<dbReference type="Proteomes" id="UP001234916">
    <property type="component" value="Chromosome"/>
</dbReference>
<sequence length="310" mass="32108">MAALVGMAGCASHAPAPVIERAAPPPTAIPAVPAAPKAGHYVVKKGDTLYSIALDHGIEYKELAAWNNLDDPNRIGIGQQLRVKPSEGAPVAVAKPVAGPGAVEARPLDAATVPASVNTETLKREPRGGKLTHSEQALALAHAMEGAPGPARHEPPEAKPLGKPAPTDKPAEKAITPAAATGEDVVDWAWPIGGKVITQFVEGGPGRESNKGIDIDGKAGDPVQAAASGKVVYAGSGLRGYGNLVIVRHNAAFLSAYAHNSKILVKEGQAVSKGQKIAEVGSSDVDQPRLHFEIRHQGKPVDPLRHLPLR</sequence>
<reference evidence="4" key="1">
    <citation type="journal article" date="2023" name="Nat. Microbiol.">
        <title>Enrichment and characterization of a nitric oxide-reducing microbial community in a continuous bioreactor.</title>
        <authorList>
            <person name="Garrido-Amador P."/>
            <person name="Stortenbeker N."/>
            <person name="Wessels H.J.C.T."/>
            <person name="Speth D.R."/>
            <person name="Garcia-Heredia I."/>
            <person name="Kartal B."/>
        </authorList>
    </citation>
    <scope>NUCLEOTIDE SEQUENCE</scope>
    <source>
        <strain evidence="4">MAG1</strain>
    </source>
</reference>
<name>A0AA49IY43_9PROT</name>
<dbReference type="KEGG" id="npv:OHM77_13505"/>
<dbReference type="SUPFAM" id="SSF51261">
    <property type="entry name" value="Duplicated hybrid motif"/>
    <property type="match status" value="1"/>
</dbReference>
<dbReference type="GO" id="GO:0004222">
    <property type="term" value="F:metalloendopeptidase activity"/>
    <property type="evidence" value="ECO:0007669"/>
    <property type="project" value="TreeGrafter"/>
</dbReference>